<evidence type="ECO:0000256" key="3">
    <source>
        <dbReference type="ARBA" id="ARBA00022692"/>
    </source>
</evidence>
<dbReference type="PANTHER" id="PTHR23513:SF6">
    <property type="entry name" value="MAJOR FACILITATOR SUPERFAMILY ASSOCIATED DOMAIN-CONTAINING PROTEIN"/>
    <property type="match status" value="1"/>
</dbReference>
<dbReference type="CDD" id="cd06173">
    <property type="entry name" value="MFS_MefA_like"/>
    <property type="match status" value="1"/>
</dbReference>
<feature type="transmembrane region" description="Helical" evidence="6">
    <location>
        <begin position="104"/>
        <end position="132"/>
    </location>
</feature>
<gene>
    <name evidence="7" type="ORF">DLM46_21410</name>
</gene>
<dbReference type="EMBL" id="QHKS01000013">
    <property type="protein sequence ID" value="RDK00894.1"/>
    <property type="molecule type" value="Genomic_DNA"/>
</dbReference>
<proteinExistence type="predicted"/>
<evidence type="ECO:0000256" key="6">
    <source>
        <dbReference type="SAM" id="Phobius"/>
    </source>
</evidence>
<dbReference type="GO" id="GO:0022857">
    <property type="term" value="F:transmembrane transporter activity"/>
    <property type="evidence" value="ECO:0007669"/>
    <property type="project" value="InterPro"/>
</dbReference>
<feature type="transmembrane region" description="Helical" evidence="6">
    <location>
        <begin position="383"/>
        <end position="401"/>
    </location>
</feature>
<comment type="subcellular location">
    <subcellularLocation>
        <location evidence="1">Cell membrane</location>
        <topology evidence="1">Multi-pass membrane protein</topology>
    </subcellularLocation>
</comment>
<feature type="transmembrane region" description="Helical" evidence="6">
    <location>
        <begin position="254"/>
        <end position="276"/>
    </location>
</feature>
<feature type="transmembrane region" description="Helical" evidence="6">
    <location>
        <begin position="311"/>
        <end position="335"/>
    </location>
</feature>
<keyword evidence="4 6" id="KW-1133">Transmembrane helix</keyword>
<dbReference type="GO" id="GO:0005886">
    <property type="term" value="C:plasma membrane"/>
    <property type="evidence" value="ECO:0007669"/>
    <property type="project" value="UniProtKB-SubCell"/>
</dbReference>
<accession>A0A370N5J6</accession>
<dbReference type="OrthoDB" id="145388at2"/>
<evidence type="ECO:0008006" key="9">
    <source>
        <dbReference type="Google" id="ProtNLM"/>
    </source>
</evidence>
<evidence type="ECO:0000256" key="4">
    <source>
        <dbReference type="ARBA" id="ARBA00022989"/>
    </source>
</evidence>
<protein>
    <recommendedName>
        <fullName evidence="9">MFS transporter</fullName>
    </recommendedName>
</protein>
<keyword evidence="3 6" id="KW-0812">Transmembrane</keyword>
<comment type="caution">
    <text evidence="7">The sequence shown here is derived from an EMBL/GenBank/DDBJ whole genome shotgun (WGS) entry which is preliminary data.</text>
</comment>
<evidence type="ECO:0000313" key="8">
    <source>
        <dbReference type="Proteomes" id="UP000254875"/>
    </source>
</evidence>
<feature type="transmembrane region" description="Helical" evidence="6">
    <location>
        <begin position="144"/>
        <end position="164"/>
    </location>
</feature>
<dbReference type="Proteomes" id="UP000254875">
    <property type="component" value="Unassembled WGS sequence"/>
</dbReference>
<dbReference type="RefSeq" id="WP_115103566.1">
    <property type="nucleotide sequence ID" value="NZ_QHKS01000013.1"/>
</dbReference>
<dbReference type="InterPro" id="IPR011701">
    <property type="entry name" value="MFS"/>
</dbReference>
<dbReference type="SUPFAM" id="SSF103473">
    <property type="entry name" value="MFS general substrate transporter"/>
    <property type="match status" value="1"/>
</dbReference>
<name>A0A370N5J6_9BURK</name>
<dbReference type="AlphaFoldDB" id="A0A370N5J6"/>
<dbReference type="PANTHER" id="PTHR23513">
    <property type="entry name" value="INTEGRAL MEMBRANE EFFLUX PROTEIN-RELATED"/>
    <property type="match status" value="1"/>
</dbReference>
<evidence type="ECO:0000256" key="5">
    <source>
        <dbReference type="ARBA" id="ARBA00023136"/>
    </source>
</evidence>
<dbReference type="Gene3D" id="1.20.1250.20">
    <property type="entry name" value="MFS general substrate transporter like domains"/>
    <property type="match status" value="1"/>
</dbReference>
<feature type="transmembrane region" description="Helical" evidence="6">
    <location>
        <begin position="20"/>
        <end position="39"/>
    </location>
</feature>
<feature type="transmembrane region" description="Helical" evidence="6">
    <location>
        <begin position="224"/>
        <end position="248"/>
    </location>
</feature>
<evidence type="ECO:0000313" key="7">
    <source>
        <dbReference type="EMBL" id="RDK00894.1"/>
    </source>
</evidence>
<sequence length="424" mass="44428">MTIGNTDRGNAFSRVLASEALNTTASSMLLVATPLIAMASLDASSVEVGMLAAAGTAAPLMLGLSAGALAERWERTRTLFWCGIARLLLVGVVPLLFLLDQLSIAALCLVSFGLSAVKLLFDSVVVAVIPTIVHRDRLTKANSWFEALNSTAFAIGPAIAGWLLQTLSASAAFLANAALYLASTLSLKGASLRAAKQETNEKRSHISDIAEGIKLLWRSDIHKAIAIAAGAFNLFHTAFFTVFSFFAIKELGFSAVSFGSLISVVGLFGLLAALCAPRLIEMLGPRTALVGSLLIIGPLGAPVLLADELAFPGRATVIACSLAAWDFLIVVHLIVEQTVRQVTVDNQHLSRITATTRFISWGVDPVGTLLGGLAASSSIGPRGTLFVCLLGLSLSGSLLLLSKGIRQLNGKLLEADAIHADATR</sequence>
<keyword evidence="2" id="KW-1003">Cell membrane</keyword>
<keyword evidence="5 6" id="KW-0472">Membrane</keyword>
<evidence type="ECO:0000256" key="2">
    <source>
        <dbReference type="ARBA" id="ARBA00022475"/>
    </source>
</evidence>
<feature type="transmembrane region" description="Helical" evidence="6">
    <location>
        <begin position="51"/>
        <end position="70"/>
    </location>
</feature>
<organism evidence="7 8">
    <name type="scientific">Paraburkholderia lacunae</name>
    <dbReference type="NCBI Taxonomy" id="2211104"/>
    <lineage>
        <taxon>Bacteria</taxon>
        <taxon>Pseudomonadati</taxon>
        <taxon>Pseudomonadota</taxon>
        <taxon>Betaproteobacteria</taxon>
        <taxon>Burkholderiales</taxon>
        <taxon>Burkholderiaceae</taxon>
        <taxon>Paraburkholderia</taxon>
    </lineage>
</organism>
<reference evidence="8" key="1">
    <citation type="submission" date="2018-05" db="EMBL/GenBank/DDBJ databases">
        <authorList>
            <person name="Feng T."/>
        </authorList>
    </citation>
    <scope>NUCLEOTIDE SEQUENCE [LARGE SCALE GENOMIC DNA]</scope>
    <source>
        <strain evidence="8">S27</strain>
    </source>
</reference>
<feature type="transmembrane region" description="Helical" evidence="6">
    <location>
        <begin position="79"/>
        <end position="98"/>
    </location>
</feature>
<feature type="transmembrane region" description="Helical" evidence="6">
    <location>
        <begin position="288"/>
        <end position="305"/>
    </location>
</feature>
<evidence type="ECO:0000256" key="1">
    <source>
        <dbReference type="ARBA" id="ARBA00004651"/>
    </source>
</evidence>
<dbReference type="InterPro" id="IPR036259">
    <property type="entry name" value="MFS_trans_sf"/>
</dbReference>
<keyword evidence="8" id="KW-1185">Reference proteome</keyword>
<dbReference type="Pfam" id="PF07690">
    <property type="entry name" value="MFS_1"/>
    <property type="match status" value="1"/>
</dbReference>